<dbReference type="PANTHER" id="PTHR43800">
    <property type="entry name" value="PEPTIDYL-LYSINE N-ACETYLTRANSFERASE YJAB"/>
    <property type="match status" value="1"/>
</dbReference>
<dbReference type="AlphaFoldDB" id="A0AAE6IJK3"/>
<evidence type="ECO:0000256" key="2">
    <source>
        <dbReference type="ARBA" id="ARBA00023315"/>
    </source>
</evidence>
<dbReference type="EMBL" id="CP042374">
    <property type="protein sequence ID" value="QEA33520.1"/>
    <property type="molecule type" value="Genomic_DNA"/>
</dbReference>
<accession>A0AAE6IJK3</accession>
<evidence type="ECO:0000313" key="4">
    <source>
        <dbReference type="EMBL" id="QEA33520.1"/>
    </source>
</evidence>
<evidence type="ECO:0000313" key="5">
    <source>
        <dbReference type="Proteomes" id="UP000321332"/>
    </source>
</evidence>
<organism evidence="4 5">
    <name type="scientific">Leuconostoc carnosum</name>
    <dbReference type="NCBI Taxonomy" id="1252"/>
    <lineage>
        <taxon>Bacteria</taxon>
        <taxon>Bacillati</taxon>
        <taxon>Bacillota</taxon>
        <taxon>Bacilli</taxon>
        <taxon>Lactobacillales</taxon>
        <taxon>Lactobacillaceae</taxon>
        <taxon>Leuconostoc</taxon>
    </lineage>
</organism>
<reference evidence="4 5" key="1">
    <citation type="submission" date="2019-06" db="EMBL/GenBank/DDBJ databases">
        <title>Genome analyses of bacteria isolated from kimchi.</title>
        <authorList>
            <person name="Lee S."/>
            <person name="Ahn S."/>
            <person name="Roh S."/>
        </authorList>
    </citation>
    <scope>NUCLEOTIDE SEQUENCE [LARGE SCALE GENOMIC DNA]</scope>
    <source>
        <strain evidence="4 5">CBA3620</strain>
    </source>
</reference>
<name>A0AAE6IJK3_LEUCA</name>
<evidence type="ECO:0000259" key="3">
    <source>
        <dbReference type="PROSITE" id="PS51186"/>
    </source>
</evidence>
<proteinExistence type="predicted"/>
<dbReference type="Proteomes" id="UP000321332">
    <property type="component" value="Chromosome"/>
</dbReference>
<dbReference type="Pfam" id="PF13508">
    <property type="entry name" value="Acetyltransf_7"/>
    <property type="match status" value="1"/>
</dbReference>
<dbReference type="SUPFAM" id="SSF55729">
    <property type="entry name" value="Acyl-CoA N-acyltransferases (Nat)"/>
    <property type="match status" value="1"/>
</dbReference>
<sequence length="152" mass="17632">MIKQKKTLANNHLKLRAMRPDDATALARIYLDTRLASFPWVKNPRLEDFVTVTQGEHVQVAIIEEEIVGFASISEEDSFLHLLFIKEGWQNQGIGQQLLTWARQEVRRPLELKVVRINKRAQQFYKREGFKIIATSILANPANVTYRDDRNS</sequence>
<dbReference type="GO" id="GO:0016747">
    <property type="term" value="F:acyltransferase activity, transferring groups other than amino-acyl groups"/>
    <property type="evidence" value="ECO:0007669"/>
    <property type="project" value="InterPro"/>
</dbReference>
<gene>
    <name evidence="4" type="ORF">FGL89_04985</name>
</gene>
<dbReference type="InterPro" id="IPR000182">
    <property type="entry name" value="GNAT_dom"/>
</dbReference>
<dbReference type="PROSITE" id="PS51186">
    <property type="entry name" value="GNAT"/>
    <property type="match status" value="1"/>
</dbReference>
<keyword evidence="2" id="KW-0012">Acyltransferase</keyword>
<dbReference type="GeneID" id="61187093"/>
<evidence type="ECO:0000256" key="1">
    <source>
        <dbReference type="ARBA" id="ARBA00022679"/>
    </source>
</evidence>
<dbReference type="CDD" id="cd04301">
    <property type="entry name" value="NAT_SF"/>
    <property type="match status" value="1"/>
</dbReference>
<keyword evidence="1" id="KW-0808">Transferase</keyword>
<dbReference type="InterPro" id="IPR016181">
    <property type="entry name" value="Acyl_CoA_acyltransferase"/>
</dbReference>
<dbReference type="Gene3D" id="3.40.630.30">
    <property type="match status" value="1"/>
</dbReference>
<dbReference type="PANTHER" id="PTHR43800:SF1">
    <property type="entry name" value="PEPTIDYL-LYSINE N-ACETYLTRANSFERASE YJAB"/>
    <property type="match status" value="1"/>
</dbReference>
<dbReference type="RefSeq" id="WP_014975072.1">
    <property type="nucleotide sequence ID" value="NZ_CP042374.1"/>
</dbReference>
<dbReference type="OMA" id="TWTIRPP"/>
<protein>
    <submittedName>
        <fullName evidence="4">GNAT family N-acetyltransferase</fullName>
    </submittedName>
</protein>
<feature type="domain" description="N-acetyltransferase" evidence="3">
    <location>
        <begin position="13"/>
        <end position="151"/>
    </location>
</feature>